<dbReference type="Gene3D" id="3.40.50.1380">
    <property type="entry name" value="Methylglyoxal synthase-like domain"/>
    <property type="match status" value="1"/>
</dbReference>
<dbReference type="GO" id="GO:0003937">
    <property type="term" value="F:IMP cyclohydrolase activity"/>
    <property type="evidence" value="ECO:0007669"/>
    <property type="project" value="UniProtKB-EC"/>
</dbReference>
<feature type="non-terminal residue" evidence="2">
    <location>
        <position position="76"/>
    </location>
</feature>
<protein>
    <submittedName>
        <fullName evidence="2">Bifunctional phosphoribosylaminoimidazolecarboxamide formyltransferase/inosine monophosphate cyclohydrolase</fullName>
        <ecNumber evidence="2">2.1.2.3</ecNumber>
        <ecNumber evidence="2">3.5.4.10</ecNumber>
    </submittedName>
</protein>
<evidence type="ECO:0000313" key="3">
    <source>
        <dbReference type="Proteomes" id="UP000240400"/>
    </source>
</evidence>
<proteinExistence type="predicted"/>
<feature type="domain" description="MGS-like" evidence="1">
    <location>
        <begin position="1"/>
        <end position="76"/>
    </location>
</feature>
<dbReference type="InterPro" id="IPR002695">
    <property type="entry name" value="PurH-like"/>
</dbReference>
<dbReference type="GO" id="GO:0004643">
    <property type="term" value="F:phosphoribosylaminoimidazolecarboxamide formyltransferase activity"/>
    <property type="evidence" value="ECO:0007669"/>
    <property type="project" value="UniProtKB-EC"/>
</dbReference>
<dbReference type="PANTHER" id="PTHR11692:SF0">
    <property type="entry name" value="BIFUNCTIONAL PURINE BIOSYNTHESIS PROTEIN ATIC"/>
    <property type="match status" value="1"/>
</dbReference>
<keyword evidence="2" id="KW-0808">Transferase</keyword>
<dbReference type="PANTHER" id="PTHR11692">
    <property type="entry name" value="BIFUNCTIONAL PURINE BIOSYNTHESIS PROTEIN PURH"/>
    <property type="match status" value="1"/>
</dbReference>
<gene>
    <name evidence="2" type="primary">purH</name>
    <name evidence="2" type="ORF">BUZ61_16340</name>
</gene>
<dbReference type="Proteomes" id="UP000240400">
    <property type="component" value="Unassembled WGS sequence"/>
</dbReference>
<evidence type="ECO:0000313" key="2">
    <source>
        <dbReference type="EMBL" id="PTK45377.1"/>
    </source>
</evidence>
<dbReference type="InterPro" id="IPR011607">
    <property type="entry name" value="MGS-like_dom"/>
</dbReference>
<keyword evidence="2" id="KW-0378">Hydrolase</keyword>
<dbReference type="AlphaFoldDB" id="A0A2T4S5P6"/>
<reference evidence="2 3" key="1">
    <citation type="journal article" date="2016" name="Front. Microbiol.">
        <title>Comprehensive Phylogenetic Analysis of Bovine Non-aureus Staphylococci Species Based on Whole-Genome Sequencing.</title>
        <authorList>
            <person name="Naushad S."/>
            <person name="Barkema H.W."/>
            <person name="Luby C."/>
            <person name="Condas L.A."/>
            <person name="Nobrega D.B."/>
            <person name="Carson D.A."/>
            <person name="De Buck J."/>
        </authorList>
    </citation>
    <scope>NUCLEOTIDE SEQUENCE [LARGE SCALE GENOMIC DNA]</scope>
    <source>
        <strain evidence="2 3">SNUC 4337</strain>
    </source>
</reference>
<sequence length="76" mass="8177">MKKVILSVSDKTGIVDFAKSLVELDYELYSTGGTKRALDEAGVPVKSVSDLTKFDEIMDGRVKTLHPAVHGGILAD</sequence>
<dbReference type="PROSITE" id="PS51855">
    <property type="entry name" value="MGS"/>
    <property type="match status" value="1"/>
</dbReference>
<dbReference type="EMBL" id="PZHR01000627">
    <property type="protein sequence ID" value="PTK45377.1"/>
    <property type="molecule type" value="Genomic_DNA"/>
</dbReference>
<evidence type="ECO:0000259" key="1">
    <source>
        <dbReference type="PROSITE" id="PS51855"/>
    </source>
</evidence>
<dbReference type="EC" id="2.1.2.3" evidence="2"/>
<dbReference type="InterPro" id="IPR036914">
    <property type="entry name" value="MGS-like_dom_sf"/>
</dbReference>
<dbReference type="GO" id="GO:0005829">
    <property type="term" value="C:cytosol"/>
    <property type="evidence" value="ECO:0007669"/>
    <property type="project" value="TreeGrafter"/>
</dbReference>
<comment type="caution">
    <text evidence="2">The sequence shown here is derived from an EMBL/GenBank/DDBJ whole genome shotgun (WGS) entry which is preliminary data.</text>
</comment>
<organism evidence="2 3">
    <name type="scientific">Staphylococcus nepalensis</name>
    <dbReference type="NCBI Taxonomy" id="214473"/>
    <lineage>
        <taxon>Bacteria</taxon>
        <taxon>Bacillati</taxon>
        <taxon>Bacillota</taxon>
        <taxon>Bacilli</taxon>
        <taxon>Bacillales</taxon>
        <taxon>Staphylococcaceae</taxon>
        <taxon>Staphylococcus</taxon>
    </lineage>
</organism>
<dbReference type="SMART" id="SM00851">
    <property type="entry name" value="MGS"/>
    <property type="match status" value="1"/>
</dbReference>
<dbReference type="GO" id="GO:0006189">
    <property type="term" value="P:'de novo' IMP biosynthetic process"/>
    <property type="evidence" value="ECO:0007669"/>
    <property type="project" value="TreeGrafter"/>
</dbReference>
<name>A0A2T4S5P6_9STAP</name>
<accession>A0A2T4S5P6</accession>
<dbReference type="Pfam" id="PF02142">
    <property type="entry name" value="MGS"/>
    <property type="match status" value="1"/>
</dbReference>
<dbReference type="SUPFAM" id="SSF52335">
    <property type="entry name" value="Methylglyoxal synthase-like"/>
    <property type="match status" value="1"/>
</dbReference>
<dbReference type="EC" id="3.5.4.10" evidence="2"/>